<dbReference type="Pfam" id="PF01926">
    <property type="entry name" value="MMR_HSR1"/>
    <property type="match status" value="1"/>
</dbReference>
<keyword evidence="2" id="KW-0472">Membrane</keyword>
<dbReference type="RefSeq" id="WP_145367756.1">
    <property type="nucleotide sequence ID" value="NZ_CP036275.1"/>
</dbReference>
<gene>
    <name evidence="4" type="primary">der_1</name>
    <name evidence="4" type="ORF">Mal4_13680</name>
</gene>
<accession>A0A517Z3R1</accession>
<protein>
    <submittedName>
        <fullName evidence="4">GTPase Der</fullName>
    </submittedName>
</protein>
<dbReference type="SUPFAM" id="SSF52540">
    <property type="entry name" value="P-loop containing nucleoside triphosphate hydrolases"/>
    <property type="match status" value="1"/>
</dbReference>
<keyword evidence="2" id="KW-0812">Transmembrane</keyword>
<evidence type="ECO:0000256" key="2">
    <source>
        <dbReference type="SAM" id="Phobius"/>
    </source>
</evidence>
<evidence type="ECO:0000313" key="5">
    <source>
        <dbReference type="Proteomes" id="UP000320496"/>
    </source>
</evidence>
<dbReference type="OrthoDB" id="238366at2"/>
<evidence type="ECO:0000256" key="1">
    <source>
        <dbReference type="SAM" id="MobiDB-lite"/>
    </source>
</evidence>
<dbReference type="GO" id="GO:0002098">
    <property type="term" value="P:tRNA wobble uridine modification"/>
    <property type="evidence" value="ECO:0007669"/>
    <property type="project" value="TreeGrafter"/>
</dbReference>
<dbReference type="InterPro" id="IPR006073">
    <property type="entry name" value="GTP-bd"/>
</dbReference>
<feature type="compositionally biased region" description="Basic and acidic residues" evidence="1">
    <location>
        <begin position="266"/>
        <end position="278"/>
    </location>
</feature>
<dbReference type="EMBL" id="CP036275">
    <property type="protein sequence ID" value="QDU37065.1"/>
    <property type="molecule type" value="Genomic_DNA"/>
</dbReference>
<dbReference type="InterPro" id="IPR027417">
    <property type="entry name" value="P-loop_NTPase"/>
</dbReference>
<dbReference type="KEGG" id="mri:Mal4_13680"/>
<organism evidence="4 5">
    <name type="scientific">Maioricimonas rarisocia</name>
    <dbReference type="NCBI Taxonomy" id="2528026"/>
    <lineage>
        <taxon>Bacteria</taxon>
        <taxon>Pseudomonadati</taxon>
        <taxon>Planctomycetota</taxon>
        <taxon>Planctomycetia</taxon>
        <taxon>Planctomycetales</taxon>
        <taxon>Planctomycetaceae</taxon>
        <taxon>Maioricimonas</taxon>
    </lineage>
</organism>
<dbReference type="GO" id="GO:0005525">
    <property type="term" value="F:GTP binding"/>
    <property type="evidence" value="ECO:0007669"/>
    <property type="project" value="InterPro"/>
</dbReference>
<feature type="region of interest" description="Disordered" evidence="1">
    <location>
        <begin position="258"/>
        <end position="278"/>
    </location>
</feature>
<sequence>MKLWQLAVLGTLLVIPLAVFAVLGIWALWQTGSLVWSWWIPPVFWGLGFLLARRWQARLYPAARNRIEPALHWTPQDEEAMKIVVRRQQAIDEVTPAQMTDPHFYLNIATELSLKIAQHYHPKTSDPVSSLTVVEILAAAHLALEDVERWAHRSLPASHMITVRQWRLLGRTPGWYRAARDVTWMASLYLNPANALRYLVTRFTMDPFSEELQTGVLGAFYSMFVRQVGYYCIEMNSGRLRGGADRYRAAMARLKPETASKPLPAHVDEDTSKKETREEDATVTVAVIGQVKAGKSSLINALLGENRAAVDVLPKTRDVQEYRLTWPDQQAELRLLDTAGYADAGASQEQLRAMYAAFERADLVLLVLDARSPAREPDRVVLETMQTWYRERKRLKPPPVVAVLTHIDGLSPVLEWSPPYDWVQPATPKAKSISEAAAYQIELFGERLDAVVPVCSDAAGDRVSGVNEELVPVMVTLLDQARASALLRTLHHEIRQERVRQLQNQALSVGRLILESARDFLSRELRR</sequence>
<reference evidence="4 5" key="1">
    <citation type="submission" date="2019-02" db="EMBL/GenBank/DDBJ databases">
        <title>Deep-cultivation of Planctomycetes and their phenomic and genomic characterization uncovers novel biology.</title>
        <authorList>
            <person name="Wiegand S."/>
            <person name="Jogler M."/>
            <person name="Boedeker C."/>
            <person name="Pinto D."/>
            <person name="Vollmers J."/>
            <person name="Rivas-Marin E."/>
            <person name="Kohn T."/>
            <person name="Peeters S.H."/>
            <person name="Heuer A."/>
            <person name="Rast P."/>
            <person name="Oberbeckmann S."/>
            <person name="Bunk B."/>
            <person name="Jeske O."/>
            <person name="Meyerdierks A."/>
            <person name="Storesund J.E."/>
            <person name="Kallscheuer N."/>
            <person name="Luecker S."/>
            <person name="Lage O.M."/>
            <person name="Pohl T."/>
            <person name="Merkel B.J."/>
            <person name="Hornburger P."/>
            <person name="Mueller R.-W."/>
            <person name="Bruemmer F."/>
            <person name="Labrenz M."/>
            <person name="Spormann A.M."/>
            <person name="Op den Camp H."/>
            <person name="Overmann J."/>
            <person name="Amann R."/>
            <person name="Jetten M.S.M."/>
            <person name="Mascher T."/>
            <person name="Medema M.H."/>
            <person name="Devos D.P."/>
            <person name="Kaster A.-K."/>
            <person name="Ovreas L."/>
            <person name="Rohde M."/>
            <person name="Galperin M.Y."/>
            <person name="Jogler C."/>
        </authorList>
    </citation>
    <scope>NUCLEOTIDE SEQUENCE [LARGE SCALE GENOMIC DNA]</scope>
    <source>
        <strain evidence="4 5">Mal4</strain>
    </source>
</reference>
<evidence type="ECO:0000259" key="3">
    <source>
        <dbReference type="Pfam" id="PF01926"/>
    </source>
</evidence>
<name>A0A517Z3R1_9PLAN</name>
<dbReference type="CDD" id="cd00882">
    <property type="entry name" value="Ras_like_GTPase"/>
    <property type="match status" value="1"/>
</dbReference>
<dbReference type="PANTHER" id="PTHR42714">
    <property type="entry name" value="TRNA MODIFICATION GTPASE GTPBP3"/>
    <property type="match status" value="1"/>
</dbReference>
<dbReference type="PANTHER" id="PTHR42714:SF2">
    <property type="entry name" value="TRNA MODIFICATION GTPASE GTPBP3, MITOCHONDRIAL"/>
    <property type="match status" value="1"/>
</dbReference>
<dbReference type="GO" id="GO:0030488">
    <property type="term" value="P:tRNA methylation"/>
    <property type="evidence" value="ECO:0007669"/>
    <property type="project" value="TreeGrafter"/>
</dbReference>
<dbReference type="AlphaFoldDB" id="A0A517Z3R1"/>
<keyword evidence="5" id="KW-1185">Reference proteome</keyword>
<feature type="transmembrane region" description="Helical" evidence="2">
    <location>
        <begin position="7"/>
        <end position="29"/>
    </location>
</feature>
<dbReference type="GO" id="GO:0005829">
    <property type="term" value="C:cytosol"/>
    <property type="evidence" value="ECO:0007669"/>
    <property type="project" value="TreeGrafter"/>
</dbReference>
<proteinExistence type="predicted"/>
<keyword evidence="2" id="KW-1133">Transmembrane helix</keyword>
<evidence type="ECO:0000313" key="4">
    <source>
        <dbReference type="EMBL" id="QDU37065.1"/>
    </source>
</evidence>
<dbReference type="Gene3D" id="3.40.50.300">
    <property type="entry name" value="P-loop containing nucleotide triphosphate hydrolases"/>
    <property type="match status" value="1"/>
</dbReference>
<dbReference type="Proteomes" id="UP000320496">
    <property type="component" value="Chromosome"/>
</dbReference>
<feature type="domain" description="G" evidence="3">
    <location>
        <begin position="284"/>
        <end position="387"/>
    </location>
</feature>
<feature type="transmembrane region" description="Helical" evidence="2">
    <location>
        <begin position="35"/>
        <end position="52"/>
    </location>
</feature>